<keyword evidence="3" id="KW-1185">Reference proteome</keyword>
<dbReference type="InterPro" id="IPR000182">
    <property type="entry name" value="GNAT_dom"/>
</dbReference>
<dbReference type="Pfam" id="PF00583">
    <property type="entry name" value="Acetyltransf_1"/>
    <property type="match status" value="1"/>
</dbReference>
<dbReference type="PROSITE" id="PS51186">
    <property type="entry name" value="GNAT"/>
    <property type="match status" value="1"/>
</dbReference>
<dbReference type="CDD" id="cd04301">
    <property type="entry name" value="NAT_SF"/>
    <property type="match status" value="1"/>
</dbReference>
<dbReference type="EMBL" id="BMKR01000004">
    <property type="protein sequence ID" value="GGF68228.1"/>
    <property type="molecule type" value="Genomic_DNA"/>
</dbReference>
<dbReference type="GO" id="GO:0016747">
    <property type="term" value="F:acyltransferase activity, transferring groups other than amino-acyl groups"/>
    <property type="evidence" value="ECO:0007669"/>
    <property type="project" value="InterPro"/>
</dbReference>
<gene>
    <name evidence="2" type="ORF">GCM10010912_11540</name>
</gene>
<evidence type="ECO:0000259" key="1">
    <source>
        <dbReference type="PROSITE" id="PS51186"/>
    </source>
</evidence>
<feature type="domain" description="N-acetyltransferase" evidence="1">
    <location>
        <begin position="4"/>
        <end position="178"/>
    </location>
</feature>
<dbReference type="SUPFAM" id="SSF55729">
    <property type="entry name" value="Acyl-CoA N-acyltransferases (Nat)"/>
    <property type="match status" value="1"/>
</dbReference>
<proteinExistence type="predicted"/>
<organism evidence="2 3">
    <name type="scientific">Paenibacillus albidus</name>
    <dbReference type="NCBI Taxonomy" id="2041023"/>
    <lineage>
        <taxon>Bacteria</taxon>
        <taxon>Bacillati</taxon>
        <taxon>Bacillota</taxon>
        <taxon>Bacilli</taxon>
        <taxon>Bacillales</taxon>
        <taxon>Paenibacillaceae</taxon>
        <taxon>Paenibacillus</taxon>
    </lineage>
</organism>
<sequence>MSKVNIRRPTLEDTGDMHRFFRFMITDTFRKEGAGECLEDIEQEIAGKVQALQSDLASNGVARTFFIALVQGQLIGTIEYGPASSLINECTKGALQHQVEVGSVFVHPDYQGRGIGSLMWNVVLVALLSHGIEEFCLDSGYAAAQKIWKVKFGEPDYIMQNYWGAGQDHWIWTRQTRDMKLLFKA</sequence>
<protein>
    <submittedName>
        <fullName evidence="2">N-acetyltransferase</fullName>
    </submittedName>
</protein>
<evidence type="ECO:0000313" key="3">
    <source>
        <dbReference type="Proteomes" id="UP000637643"/>
    </source>
</evidence>
<comment type="caution">
    <text evidence="2">The sequence shown here is derived from an EMBL/GenBank/DDBJ whole genome shotgun (WGS) entry which is preliminary data.</text>
</comment>
<dbReference type="InterPro" id="IPR016181">
    <property type="entry name" value="Acyl_CoA_acyltransferase"/>
</dbReference>
<name>A0A917C1W4_9BACL</name>
<dbReference type="AlphaFoldDB" id="A0A917C1W4"/>
<dbReference type="RefSeq" id="WP_189022843.1">
    <property type="nucleotide sequence ID" value="NZ_BMKR01000004.1"/>
</dbReference>
<dbReference type="Proteomes" id="UP000637643">
    <property type="component" value="Unassembled WGS sequence"/>
</dbReference>
<evidence type="ECO:0000313" key="2">
    <source>
        <dbReference type="EMBL" id="GGF68228.1"/>
    </source>
</evidence>
<reference evidence="2" key="2">
    <citation type="submission" date="2020-09" db="EMBL/GenBank/DDBJ databases">
        <authorList>
            <person name="Sun Q."/>
            <person name="Zhou Y."/>
        </authorList>
    </citation>
    <scope>NUCLEOTIDE SEQUENCE</scope>
    <source>
        <strain evidence="2">CGMCC 1.16134</strain>
    </source>
</reference>
<reference evidence="2" key="1">
    <citation type="journal article" date="2014" name="Int. J. Syst. Evol. Microbiol.">
        <title>Complete genome sequence of Corynebacterium casei LMG S-19264T (=DSM 44701T), isolated from a smear-ripened cheese.</title>
        <authorList>
            <consortium name="US DOE Joint Genome Institute (JGI-PGF)"/>
            <person name="Walter F."/>
            <person name="Albersmeier A."/>
            <person name="Kalinowski J."/>
            <person name="Ruckert C."/>
        </authorList>
    </citation>
    <scope>NUCLEOTIDE SEQUENCE</scope>
    <source>
        <strain evidence="2">CGMCC 1.16134</strain>
    </source>
</reference>
<dbReference type="Gene3D" id="3.40.630.30">
    <property type="match status" value="1"/>
</dbReference>
<accession>A0A917C1W4</accession>